<evidence type="ECO:0000256" key="1">
    <source>
        <dbReference type="ARBA" id="ARBA00009646"/>
    </source>
</evidence>
<feature type="region of interest" description="Disordered" evidence="3">
    <location>
        <begin position="1"/>
        <end position="26"/>
    </location>
</feature>
<keyword evidence="2" id="KW-0677">Repeat</keyword>
<keyword evidence="6" id="KW-1185">Reference proteome</keyword>
<dbReference type="SUPFAM" id="SSF49695">
    <property type="entry name" value="gamma-Crystallin-like"/>
    <property type="match status" value="1"/>
</dbReference>
<comment type="caution">
    <text evidence="5">The sequence shown here is derived from an EMBL/GenBank/DDBJ whole genome shotgun (WGS) entry which is preliminary data.</text>
</comment>
<feature type="domain" description="Beta/gamma crystallin 'Greek key'" evidence="4">
    <location>
        <begin position="28"/>
        <end position="59"/>
    </location>
</feature>
<dbReference type="Proteomes" id="UP000289886">
    <property type="component" value="Unassembled WGS sequence"/>
</dbReference>
<dbReference type="GO" id="GO:0005212">
    <property type="term" value="F:structural constituent of eye lens"/>
    <property type="evidence" value="ECO:0007669"/>
    <property type="project" value="TreeGrafter"/>
</dbReference>
<evidence type="ECO:0000313" key="5">
    <source>
        <dbReference type="EMBL" id="RXM90799.1"/>
    </source>
</evidence>
<dbReference type="InterPro" id="IPR050252">
    <property type="entry name" value="Beta/Gamma-Crystallin"/>
</dbReference>
<name>A0A444URL0_ACIRT</name>
<protein>
    <submittedName>
        <fullName evidence="5">Beta-crystallin B1</fullName>
    </submittedName>
</protein>
<evidence type="ECO:0000259" key="4">
    <source>
        <dbReference type="Pfam" id="PF00030"/>
    </source>
</evidence>
<evidence type="ECO:0000256" key="3">
    <source>
        <dbReference type="SAM" id="MobiDB-lite"/>
    </source>
</evidence>
<evidence type="ECO:0000313" key="6">
    <source>
        <dbReference type="Proteomes" id="UP000289886"/>
    </source>
</evidence>
<evidence type="ECO:0000256" key="2">
    <source>
        <dbReference type="ARBA" id="ARBA00022737"/>
    </source>
</evidence>
<accession>A0A444URL0</accession>
<dbReference type="PANTHER" id="PTHR11818:SF55">
    <property type="entry name" value="BETA-CRYSTALLIN B1-RELATED"/>
    <property type="match status" value="1"/>
</dbReference>
<reference evidence="5 6" key="1">
    <citation type="submission" date="2019-01" db="EMBL/GenBank/DDBJ databases">
        <title>Draft Genome and Complete Hox-Cluster Characterization of the Sterlet Sturgeon (Acipenser ruthenus).</title>
        <authorList>
            <person name="Wei Q."/>
        </authorList>
    </citation>
    <scope>NUCLEOTIDE SEQUENCE [LARGE SCALE GENOMIC DNA]</scope>
    <source>
        <strain evidence="5">WHYD16114868_AA</strain>
        <tissue evidence="5">Blood</tissue>
    </source>
</reference>
<dbReference type="Gene3D" id="2.60.20.10">
    <property type="entry name" value="Crystallins"/>
    <property type="match status" value="1"/>
</dbReference>
<dbReference type="PANTHER" id="PTHR11818">
    <property type="entry name" value="BETA/GAMMA CRYSTALLIN"/>
    <property type="match status" value="1"/>
</dbReference>
<comment type="similarity">
    <text evidence="1">Belongs to the beta/gamma-crystallin family.</text>
</comment>
<gene>
    <name evidence="5" type="ORF">EOD39_21836</name>
</gene>
<sequence>MSASGDQSKTLSQTDGKSGAPSKNSQMGMNAYKYLFEKGDYRHWNEWGARTPQIQSVRRLRDMQWHQQGCYTLAAK</sequence>
<dbReference type="EMBL" id="SCEB01012759">
    <property type="protein sequence ID" value="RXM90799.1"/>
    <property type="molecule type" value="Genomic_DNA"/>
</dbReference>
<dbReference type="InterPro" id="IPR001064">
    <property type="entry name" value="Beta/gamma_crystallin"/>
</dbReference>
<proteinExistence type="inferred from homology"/>
<organism evidence="5 6">
    <name type="scientific">Acipenser ruthenus</name>
    <name type="common">Sterlet sturgeon</name>
    <dbReference type="NCBI Taxonomy" id="7906"/>
    <lineage>
        <taxon>Eukaryota</taxon>
        <taxon>Metazoa</taxon>
        <taxon>Chordata</taxon>
        <taxon>Craniata</taxon>
        <taxon>Vertebrata</taxon>
        <taxon>Euteleostomi</taxon>
        <taxon>Actinopterygii</taxon>
        <taxon>Chondrostei</taxon>
        <taxon>Acipenseriformes</taxon>
        <taxon>Acipenseridae</taxon>
        <taxon>Acipenser</taxon>
    </lineage>
</organism>
<dbReference type="GO" id="GO:0002088">
    <property type="term" value="P:lens development in camera-type eye"/>
    <property type="evidence" value="ECO:0007669"/>
    <property type="project" value="TreeGrafter"/>
</dbReference>
<dbReference type="Pfam" id="PF00030">
    <property type="entry name" value="Crystall"/>
    <property type="match status" value="1"/>
</dbReference>
<dbReference type="InterPro" id="IPR011024">
    <property type="entry name" value="G_crystallin-like"/>
</dbReference>
<dbReference type="AlphaFoldDB" id="A0A444URL0"/>
<dbReference type="GO" id="GO:0007601">
    <property type="term" value="P:visual perception"/>
    <property type="evidence" value="ECO:0007669"/>
    <property type="project" value="TreeGrafter"/>
</dbReference>